<sequence length="147" mass="16606">MGAAERYRPFVGQKSSPVKNEVEKGAIRKFADAIGDRNPLYRDEDYAKTTRYGKIIAPPTFSRTFDFGKVPNFELPAAGLIHANQEFEYFRPIYAGDVVYCTNQLVDAFEKTGKLGTMTFLVFEQVVADEAGTPYLKQRSTIIYRGE</sequence>
<dbReference type="Pfam" id="PF13452">
    <property type="entry name" value="FAS1_DH_region"/>
    <property type="match status" value="1"/>
</dbReference>
<dbReference type="PIRSF" id="PIRSF018072">
    <property type="entry name" value="UCP018072"/>
    <property type="match status" value="1"/>
</dbReference>
<accession>A0ABT9XF63</accession>
<dbReference type="EMBL" id="JAUSTP010000003">
    <property type="protein sequence ID" value="MDQ0188938.1"/>
    <property type="molecule type" value="Genomic_DNA"/>
</dbReference>
<gene>
    <name evidence="2" type="ORF">J2S03_000752</name>
</gene>
<dbReference type="Proteomes" id="UP001232973">
    <property type="component" value="Unassembled WGS sequence"/>
</dbReference>
<dbReference type="InterPro" id="IPR029069">
    <property type="entry name" value="HotDog_dom_sf"/>
</dbReference>
<organism evidence="2 3">
    <name type="scientific">Alicyclobacillus cycloheptanicus</name>
    <dbReference type="NCBI Taxonomy" id="1457"/>
    <lineage>
        <taxon>Bacteria</taxon>
        <taxon>Bacillati</taxon>
        <taxon>Bacillota</taxon>
        <taxon>Bacilli</taxon>
        <taxon>Bacillales</taxon>
        <taxon>Alicyclobacillaceae</taxon>
        <taxon>Alicyclobacillus</taxon>
    </lineage>
</organism>
<dbReference type="CDD" id="cd03441">
    <property type="entry name" value="R_hydratase_like"/>
    <property type="match status" value="1"/>
</dbReference>
<dbReference type="RefSeq" id="WP_274456470.1">
    <property type="nucleotide sequence ID" value="NZ_CP067097.1"/>
</dbReference>
<protein>
    <submittedName>
        <fullName evidence="2">Acyl dehydratase</fullName>
    </submittedName>
</protein>
<comment type="caution">
    <text evidence="2">The sequence shown here is derived from an EMBL/GenBank/DDBJ whole genome shotgun (WGS) entry which is preliminary data.</text>
</comment>
<evidence type="ECO:0000313" key="3">
    <source>
        <dbReference type="Proteomes" id="UP001232973"/>
    </source>
</evidence>
<dbReference type="SUPFAM" id="SSF54637">
    <property type="entry name" value="Thioesterase/thiol ester dehydrase-isomerase"/>
    <property type="match status" value="1"/>
</dbReference>
<proteinExistence type="predicted"/>
<dbReference type="InterPro" id="IPR039569">
    <property type="entry name" value="FAS1-like_DH_region"/>
</dbReference>
<name>A0ABT9XF63_9BACL</name>
<evidence type="ECO:0000313" key="2">
    <source>
        <dbReference type="EMBL" id="MDQ0188938.1"/>
    </source>
</evidence>
<reference evidence="2 3" key="1">
    <citation type="submission" date="2023-07" db="EMBL/GenBank/DDBJ databases">
        <title>Genomic Encyclopedia of Type Strains, Phase IV (KMG-IV): sequencing the most valuable type-strain genomes for metagenomic binning, comparative biology and taxonomic classification.</title>
        <authorList>
            <person name="Goeker M."/>
        </authorList>
    </citation>
    <scope>NUCLEOTIDE SEQUENCE [LARGE SCALE GENOMIC DNA]</scope>
    <source>
        <strain evidence="2 3">DSM 4006</strain>
    </source>
</reference>
<evidence type="ECO:0000259" key="1">
    <source>
        <dbReference type="Pfam" id="PF13452"/>
    </source>
</evidence>
<feature type="domain" description="FAS1-like dehydratase" evidence="1">
    <location>
        <begin position="10"/>
        <end position="134"/>
    </location>
</feature>
<keyword evidence="3" id="KW-1185">Reference proteome</keyword>
<dbReference type="Gene3D" id="3.10.129.10">
    <property type="entry name" value="Hotdog Thioesterase"/>
    <property type="match status" value="1"/>
</dbReference>
<dbReference type="InterPro" id="IPR016709">
    <property type="entry name" value="HadA-like"/>
</dbReference>